<feature type="region of interest" description="Disordered" evidence="1">
    <location>
        <begin position="1"/>
        <end position="66"/>
    </location>
</feature>
<name>A0A016WYC8_9BILA</name>
<accession>A0A016WYC8</accession>
<keyword evidence="3" id="KW-1185">Reference proteome</keyword>
<dbReference type="Proteomes" id="UP000024635">
    <property type="component" value="Unassembled WGS sequence"/>
</dbReference>
<feature type="compositionally biased region" description="Basic and acidic residues" evidence="1">
    <location>
        <begin position="1"/>
        <end position="11"/>
    </location>
</feature>
<organism evidence="2 3">
    <name type="scientific">Ancylostoma ceylanicum</name>
    <dbReference type="NCBI Taxonomy" id="53326"/>
    <lineage>
        <taxon>Eukaryota</taxon>
        <taxon>Metazoa</taxon>
        <taxon>Ecdysozoa</taxon>
        <taxon>Nematoda</taxon>
        <taxon>Chromadorea</taxon>
        <taxon>Rhabditida</taxon>
        <taxon>Rhabditina</taxon>
        <taxon>Rhabditomorpha</taxon>
        <taxon>Strongyloidea</taxon>
        <taxon>Ancylostomatidae</taxon>
        <taxon>Ancylostomatinae</taxon>
        <taxon>Ancylostoma</taxon>
    </lineage>
</organism>
<protein>
    <submittedName>
        <fullName evidence="2">Uncharacterized protein</fullName>
    </submittedName>
</protein>
<dbReference type="AlphaFoldDB" id="A0A016WYC8"/>
<dbReference type="EMBL" id="JARK01000054">
    <property type="protein sequence ID" value="EYC44655.1"/>
    <property type="molecule type" value="Genomic_DNA"/>
</dbReference>
<evidence type="ECO:0000256" key="1">
    <source>
        <dbReference type="SAM" id="MobiDB-lite"/>
    </source>
</evidence>
<feature type="compositionally biased region" description="Basic and acidic residues" evidence="1">
    <location>
        <begin position="37"/>
        <end position="47"/>
    </location>
</feature>
<sequence length="96" mass="10969">MQKSTKNDDVTASKLQGYEMLNEATRTRSEYTTSEGWRLEIADDVKRTQNGSRRHQDRRTPPSSLGLTQFHGGFVCEATTTEMSWLPRVVVLHVEL</sequence>
<gene>
    <name evidence="2" type="primary">Acey_s0454.g1732</name>
    <name evidence="2" type="ORF">Y032_0454g1732</name>
</gene>
<comment type="caution">
    <text evidence="2">The sequence shown here is derived from an EMBL/GenBank/DDBJ whole genome shotgun (WGS) entry which is preliminary data.</text>
</comment>
<evidence type="ECO:0000313" key="2">
    <source>
        <dbReference type="EMBL" id="EYC44655.1"/>
    </source>
</evidence>
<proteinExistence type="predicted"/>
<evidence type="ECO:0000313" key="3">
    <source>
        <dbReference type="Proteomes" id="UP000024635"/>
    </source>
</evidence>
<reference evidence="3" key="1">
    <citation type="journal article" date="2015" name="Nat. Genet.">
        <title>The genome and transcriptome of the zoonotic hookworm Ancylostoma ceylanicum identify infection-specific gene families.</title>
        <authorList>
            <person name="Schwarz E.M."/>
            <person name="Hu Y."/>
            <person name="Antoshechkin I."/>
            <person name="Miller M.M."/>
            <person name="Sternberg P.W."/>
            <person name="Aroian R.V."/>
        </authorList>
    </citation>
    <scope>NUCLEOTIDE SEQUENCE</scope>
    <source>
        <strain evidence="3">HY135</strain>
    </source>
</reference>